<evidence type="ECO:0000256" key="6">
    <source>
        <dbReference type="HAMAP-Rule" id="MF_01251"/>
    </source>
</evidence>
<feature type="binding site" evidence="6">
    <location>
        <position position="343"/>
    </location>
    <ligand>
        <name>[4Fe-4S] cluster</name>
        <dbReference type="ChEBI" id="CHEBI:49883"/>
        <note>4Fe-4S-S-AdoMet</note>
    </ligand>
</feature>
<dbReference type="SFLD" id="SFLDS00029">
    <property type="entry name" value="Radical_SAM"/>
    <property type="match status" value="1"/>
</dbReference>
<dbReference type="InterPro" id="IPR013704">
    <property type="entry name" value="UPF0313_N"/>
</dbReference>
<dbReference type="RefSeq" id="WP_158050075.1">
    <property type="nucleotide sequence ID" value="NZ_WAJR01000023.1"/>
</dbReference>
<feature type="compositionally biased region" description="Basic and acidic residues" evidence="7">
    <location>
        <begin position="647"/>
        <end position="658"/>
    </location>
</feature>
<dbReference type="HAMAP" id="MF_01251">
    <property type="entry name" value="UPF0313"/>
    <property type="match status" value="1"/>
</dbReference>
<dbReference type="GeneID" id="98658421"/>
<dbReference type="PANTHER" id="PTHR32331">
    <property type="entry name" value="UPF0313 PROTEIN YGIQ"/>
    <property type="match status" value="1"/>
</dbReference>
<dbReference type="PROSITE" id="PS51918">
    <property type="entry name" value="RADICAL_SAM"/>
    <property type="match status" value="1"/>
</dbReference>
<comment type="caution">
    <text evidence="9">The sequence shown here is derived from an EMBL/GenBank/DDBJ whole genome shotgun (WGS) entry which is preliminary data.</text>
</comment>
<evidence type="ECO:0000256" key="2">
    <source>
        <dbReference type="ARBA" id="ARBA00022691"/>
    </source>
</evidence>
<keyword evidence="3 6" id="KW-0479">Metal-binding</keyword>
<comment type="similarity">
    <text evidence="6">Belongs to the UPF0313 family.</text>
</comment>
<evidence type="ECO:0000256" key="1">
    <source>
        <dbReference type="ARBA" id="ARBA00022485"/>
    </source>
</evidence>
<accession>A0A6N6NMJ9</accession>
<evidence type="ECO:0000313" key="10">
    <source>
        <dbReference type="Proteomes" id="UP000468668"/>
    </source>
</evidence>
<dbReference type="PANTHER" id="PTHR32331:SF0">
    <property type="entry name" value="UPF0313 PROTEIN YGIQ"/>
    <property type="match status" value="1"/>
</dbReference>
<dbReference type="Pfam" id="PF11842">
    <property type="entry name" value="DUF3362"/>
    <property type="match status" value="1"/>
</dbReference>
<dbReference type="NCBIfam" id="TIGR03904">
    <property type="entry name" value="SAM_YgiQ"/>
    <property type="match status" value="1"/>
</dbReference>
<dbReference type="InterPro" id="IPR058240">
    <property type="entry name" value="rSAM_sf"/>
</dbReference>
<dbReference type="Pfam" id="PF08497">
    <property type="entry name" value="Radical_SAM_N"/>
    <property type="match status" value="1"/>
</dbReference>
<dbReference type="SFLD" id="SFLDG01069">
    <property type="entry name" value="UPF0313"/>
    <property type="match status" value="1"/>
</dbReference>
<dbReference type="AlphaFoldDB" id="A0A6N6NMJ9"/>
<protein>
    <submittedName>
        <fullName evidence="9">YgiQ family radical SAM protein</fullName>
    </submittedName>
</protein>
<feature type="domain" description="Radical SAM core" evidence="8">
    <location>
        <begin position="329"/>
        <end position="602"/>
    </location>
</feature>
<evidence type="ECO:0000256" key="5">
    <source>
        <dbReference type="ARBA" id="ARBA00023014"/>
    </source>
</evidence>
<feature type="binding site" evidence="6">
    <location>
        <position position="350"/>
    </location>
    <ligand>
        <name>[4Fe-4S] cluster</name>
        <dbReference type="ChEBI" id="CHEBI:49883"/>
        <note>4Fe-4S-S-AdoMet</note>
    </ligand>
</feature>
<evidence type="ECO:0000256" key="4">
    <source>
        <dbReference type="ARBA" id="ARBA00023004"/>
    </source>
</evidence>
<dbReference type="GO" id="GO:0003824">
    <property type="term" value="F:catalytic activity"/>
    <property type="evidence" value="ECO:0007669"/>
    <property type="project" value="InterPro"/>
</dbReference>
<dbReference type="SFLD" id="SFLDG01082">
    <property type="entry name" value="B12-binding_domain_containing"/>
    <property type="match status" value="1"/>
</dbReference>
<dbReference type="SUPFAM" id="SSF102114">
    <property type="entry name" value="Radical SAM enzymes"/>
    <property type="match status" value="1"/>
</dbReference>
<keyword evidence="10" id="KW-1185">Reference proteome</keyword>
<dbReference type="EMBL" id="WAJR01000023">
    <property type="protein sequence ID" value="KAB1638698.1"/>
    <property type="molecule type" value="Genomic_DNA"/>
</dbReference>
<name>A0A6N6NMJ9_9ACTN</name>
<dbReference type="InterPro" id="IPR007197">
    <property type="entry name" value="rSAM"/>
</dbReference>
<keyword evidence="4 6" id="KW-0408">Iron</keyword>
<evidence type="ECO:0000313" key="9">
    <source>
        <dbReference type="EMBL" id="KAB1638698.1"/>
    </source>
</evidence>
<feature type="binding site" evidence="6">
    <location>
        <position position="347"/>
    </location>
    <ligand>
        <name>[4Fe-4S] cluster</name>
        <dbReference type="ChEBI" id="CHEBI:49883"/>
        <note>4Fe-4S-S-AdoMet</note>
    </ligand>
</feature>
<feature type="compositionally biased region" description="Basic and acidic residues" evidence="7">
    <location>
        <begin position="7"/>
        <end position="29"/>
    </location>
</feature>
<dbReference type="GO" id="GO:0051539">
    <property type="term" value="F:4 iron, 4 sulfur cluster binding"/>
    <property type="evidence" value="ECO:0007669"/>
    <property type="project" value="UniProtKB-KW"/>
</dbReference>
<dbReference type="Proteomes" id="UP000468668">
    <property type="component" value="Unassembled WGS sequence"/>
</dbReference>
<organism evidence="9 10">
    <name type="scientific">Ellagibacter isourolithinifaciens</name>
    <dbReference type="NCBI Taxonomy" id="2137581"/>
    <lineage>
        <taxon>Bacteria</taxon>
        <taxon>Bacillati</taxon>
        <taxon>Actinomycetota</taxon>
        <taxon>Coriobacteriia</taxon>
        <taxon>Eggerthellales</taxon>
        <taxon>Eggerthellaceae</taxon>
        <taxon>Ellagibacter</taxon>
    </lineage>
</organism>
<keyword evidence="1 6" id="KW-0004">4Fe-4S</keyword>
<dbReference type="InterPro" id="IPR023404">
    <property type="entry name" value="rSAM_horseshoe"/>
</dbReference>
<gene>
    <name evidence="9" type="ORF">F8C90_08375</name>
</gene>
<dbReference type="SMART" id="SM00729">
    <property type="entry name" value="Elp3"/>
    <property type="match status" value="1"/>
</dbReference>
<dbReference type="InterPro" id="IPR024560">
    <property type="entry name" value="UPF0313_C"/>
</dbReference>
<comment type="cofactor">
    <cofactor evidence="6">
        <name>[4Fe-4S] cluster</name>
        <dbReference type="ChEBI" id="CHEBI:49883"/>
    </cofactor>
    <text evidence="6">Binds 1 [4Fe-4S] cluster. The cluster is coordinated with 3 cysteines and an exchangeable S-adenosyl-L-methionine.</text>
</comment>
<proteinExistence type="inferred from homology"/>
<sequence length="741" mass="81393">MTKRSANRKDAARAGGRPGERTRSDKQAAEDARAYRARFLPVNREDMCERGWDECDFVYVSGDAYVDHSSFGAAIICRLLEANHYKVGIIAQPDWRDPESVAALGRPRLGFLVSSGNMDSMVNHYTVAKKRRHSDAFSPGGEGGLRPDHAVVVYSNLIRRVFKDVPIIIGGIEASLRRLAHYDYWSDSLKRSILLDSNADLVSYGMGEHSIVEIADALNSGLSVSDLTFIDGTVFRTRSLEHVYDYELLPAYGAMRANPRAYAESFAIQYANSDHVTGKRLVEPYGENEFIVQNPPAAPLSTAELDAVYRLPFVRAAHPDYDAAGGVPAIKEVKFSLASNRGCFGECAFCALTFHQGRVVQVRSRASLVAEAEEMTHDADFKGYIHDVGGPTANFRAPACRKQVDHGACRGRRCLAPEPCKKLIADHSDYIRLLRELREVPGVKKVFVRSGIRFDYVMLDEKHGREFVRELAEHHVSGQLRVAPEHVSHGVLSCMGKPDHAIYERFVSLFEEENARAGKKQFIVPYLMSSHPGSTMKEAVELAEFVRDMGFNPEQVSDFYPTPGSLATVMYFTGLDPRTMEPVYVPKNPHEKALQRALIQYRDPKNRDLVREALHRAGREDLIGFDAKCLVRPEGARGGALSKGKGAPKEKAASKGDFRAGGSSGGAPSRKGKSSRSTGGRGKLARQSSGKDEARRSPGSKSGNSHPGGGKGKVPHSHAGGVNRKESPGEGQRGRGTKRKG</sequence>
<evidence type="ECO:0000259" key="8">
    <source>
        <dbReference type="PROSITE" id="PS51918"/>
    </source>
</evidence>
<keyword evidence="2 6" id="KW-0949">S-adenosyl-L-methionine</keyword>
<dbReference type="Gene3D" id="3.80.30.20">
    <property type="entry name" value="tm_1862 like domain"/>
    <property type="match status" value="1"/>
</dbReference>
<feature type="region of interest" description="Disordered" evidence="7">
    <location>
        <begin position="637"/>
        <end position="741"/>
    </location>
</feature>
<dbReference type="OrthoDB" id="9803479at2"/>
<evidence type="ECO:0000256" key="7">
    <source>
        <dbReference type="SAM" id="MobiDB-lite"/>
    </source>
</evidence>
<feature type="region of interest" description="Disordered" evidence="7">
    <location>
        <begin position="1"/>
        <end position="29"/>
    </location>
</feature>
<keyword evidence="5 6" id="KW-0411">Iron-sulfur</keyword>
<dbReference type="InterPro" id="IPR006638">
    <property type="entry name" value="Elp3/MiaA/NifB-like_rSAM"/>
</dbReference>
<reference evidence="9 10" key="1">
    <citation type="submission" date="2019-09" db="EMBL/GenBank/DDBJ databases">
        <title>Whole genome shotgun sequencing (WGS) of Ellagibacter isourolithinifaciens DSM 104140(T) and Adlercreutzia muris DSM 29508(T).</title>
        <authorList>
            <person name="Stoll D.A."/>
            <person name="Danylec N."/>
            <person name="Huch M."/>
        </authorList>
    </citation>
    <scope>NUCLEOTIDE SEQUENCE [LARGE SCALE GENOMIC DNA]</scope>
    <source>
        <strain evidence="9 10">DSM 104140</strain>
    </source>
</reference>
<evidence type="ECO:0000256" key="3">
    <source>
        <dbReference type="ARBA" id="ARBA00022723"/>
    </source>
</evidence>
<dbReference type="InterPro" id="IPR022946">
    <property type="entry name" value="UPF0313"/>
</dbReference>
<dbReference type="GO" id="GO:0005506">
    <property type="term" value="F:iron ion binding"/>
    <property type="evidence" value="ECO:0007669"/>
    <property type="project" value="UniProtKB-UniRule"/>
</dbReference>